<feature type="transmembrane region" description="Helical" evidence="6">
    <location>
        <begin position="132"/>
        <end position="150"/>
    </location>
</feature>
<feature type="transmembrane region" description="Helical" evidence="6">
    <location>
        <begin position="208"/>
        <end position="232"/>
    </location>
</feature>
<gene>
    <name evidence="8" type="ORF">SAMN05216257_104314</name>
</gene>
<keyword evidence="4 6" id="KW-1133">Transmembrane helix</keyword>
<evidence type="ECO:0000256" key="2">
    <source>
        <dbReference type="ARBA" id="ARBA00022448"/>
    </source>
</evidence>
<dbReference type="InterPro" id="IPR020846">
    <property type="entry name" value="MFS_dom"/>
</dbReference>
<feature type="transmembrane region" description="Helical" evidence="6">
    <location>
        <begin position="302"/>
        <end position="321"/>
    </location>
</feature>
<keyword evidence="3 6" id="KW-0812">Transmembrane</keyword>
<dbReference type="GO" id="GO:0016020">
    <property type="term" value="C:membrane"/>
    <property type="evidence" value="ECO:0007669"/>
    <property type="project" value="UniProtKB-SubCell"/>
</dbReference>
<feature type="transmembrane region" description="Helical" evidence="6">
    <location>
        <begin position="42"/>
        <end position="60"/>
    </location>
</feature>
<feature type="transmembrane region" description="Helical" evidence="6">
    <location>
        <begin position="7"/>
        <end position="30"/>
    </location>
</feature>
<feature type="transmembrane region" description="Helical" evidence="6">
    <location>
        <begin position="72"/>
        <end position="91"/>
    </location>
</feature>
<dbReference type="EMBL" id="FNFV01000004">
    <property type="protein sequence ID" value="SDK75469.1"/>
    <property type="molecule type" value="Genomic_DNA"/>
</dbReference>
<dbReference type="OrthoDB" id="7200137at2"/>
<comment type="subcellular location">
    <subcellularLocation>
        <location evidence="1">Membrane</location>
        <topology evidence="1">Multi-pass membrane protein</topology>
    </subcellularLocation>
</comment>
<organism evidence="8 9">
    <name type="scientific">Meinhardsimonia xiamenensis</name>
    <dbReference type="NCBI Taxonomy" id="990712"/>
    <lineage>
        <taxon>Bacteria</taxon>
        <taxon>Pseudomonadati</taxon>
        <taxon>Pseudomonadota</taxon>
        <taxon>Alphaproteobacteria</taxon>
        <taxon>Rhodobacterales</taxon>
        <taxon>Paracoccaceae</taxon>
        <taxon>Meinhardsimonia</taxon>
    </lineage>
</organism>
<dbReference type="SUPFAM" id="SSF103473">
    <property type="entry name" value="MFS general substrate transporter"/>
    <property type="match status" value="1"/>
</dbReference>
<evidence type="ECO:0000256" key="1">
    <source>
        <dbReference type="ARBA" id="ARBA00004141"/>
    </source>
</evidence>
<dbReference type="InterPro" id="IPR052983">
    <property type="entry name" value="MFS_Riboflavin_Transporter"/>
</dbReference>
<dbReference type="Gene3D" id="1.20.1250.20">
    <property type="entry name" value="MFS general substrate transporter like domains"/>
    <property type="match status" value="1"/>
</dbReference>
<protein>
    <submittedName>
        <fullName evidence="8">Sugar phosphate permease</fullName>
    </submittedName>
</protein>
<sequence length="395" mass="40531">MQARGAIVMLALGETLVWAGIFYIFPALILRWEQAEHWPKEALTGAFTLAVLISAAAAPLAGRLIDAGRGPVMMGLSALLGALAIFALSGVREIWQFYLVWAVAGLAMAGALYEPCFALVTRARGAEARGAITLITLVAGFASSLSFPAAHLLAEAMGWRGAAMVFAAVVAGLGAPLLWAGGAALEAHHRPAPLRRTPQEARTARRKLLSSPLFWMLALGFALAGMAHGATINHLLPILADRGVAATATVVAASFIGPMQVAGRLAMAAVGARVSPRALALGALLLMTMAILNLAVAGRAAAFLIAFVVLFGGAYGTISILRPIIAREVLGGEAFGAKSGALALVYLLGAASAPWLASLVWSLGGYGLVLAALVALLLAGSALLAVCFSLDRSGN</sequence>
<keyword evidence="5 6" id="KW-0472">Membrane</keyword>
<dbReference type="PROSITE" id="PS50850">
    <property type="entry name" value="MFS"/>
    <property type="match status" value="1"/>
</dbReference>
<evidence type="ECO:0000256" key="5">
    <source>
        <dbReference type="ARBA" id="ARBA00023136"/>
    </source>
</evidence>
<dbReference type="Pfam" id="PF07690">
    <property type="entry name" value="MFS_1"/>
    <property type="match status" value="1"/>
</dbReference>
<feature type="transmembrane region" description="Helical" evidence="6">
    <location>
        <begin position="341"/>
        <end position="361"/>
    </location>
</feature>
<proteinExistence type="predicted"/>
<feature type="transmembrane region" description="Helical" evidence="6">
    <location>
        <begin position="278"/>
        <end position="296"/>
    </location>
</feature>
<dbReference type="InterPro" id="IPR036259">
    <property type="entry name" value="MFS_trans_sf"/>
</dbReference>
<dbReference type="PANTHER" id="PTHR43385">
    <property type="entry name" value="RIBOFLAVIN TRANSPORTER RIBJ"/>
    <property type="match status" value="1"/>
</dbReference>
<dbReference type="PANTHER" id="PTHR43385:SF1">
    <property type="entry name" value="RIBOFLAVIN TRANSPORTER RIBJ"/>
    <property type="match status" value="1"/>
</dbReference>
<feature type="transmembrane region" description="Helical" evidence="6">
    <location>
        <begin position="244"/>
        <end position="266"/>
    </location>
</feature>
<evidence type="ECO:0000313" key="8">
    <source>
        <dbReference type="EMBL" id="SDK75469.1"/>
    </source>
</evidence>
<feature type="domain" description="Major facilitator superfamily (MFS) profile" evidence="7">
    <location>
        <begin position="1"/>
        <end position="395"/>
    </location>
</feature>
<dbReference type="STRING" id="990712.SAMN05216257_104314"/>
<evidence type="ECO:0000256" key="4">
    <source>
        <dbReference type="ARBA" id="ARBA00022989"/>
    </source>
</evidence>
<accession>A0A1G9EH49</accession>
<dbReference type="GO" id="GO:0022857">
    <property type="term" value="F:transmembrane transporter activity"/>
    <property type="evidence" value="ECO:0007669"/>
    <property type="project" value="InterPro"/>
</dbReference>
<feature type="transmembrane region" description="Helical" evidence="6">
    <location>
        <begin position="97"/>
        <end position="120"/>
    </location>
</feature>
<reference evidence="9" key="1">
    <citation type="submission" date="2016-10" db="EMBL/GenBank/DDBJ databases">
        <authorList>
            <person name="Varghese N."/>
            <person name="Submissions S."/>
        </authorList>
    </citation>
    <scope>NUCLEOTIDE SEQUENCE [LARGE SCALE GENOMIC DNA]</scope>
    <source>
        <strain evidence="9">CGMCC 1.10789</strain>
    </source>
</reference>
<evidence type="ECO:0000259" key="7">
    <source>
        <dbReference type="PROSITE" id="PS50850"/>
    </source>
</evidence>
<name>A0A1G9EH49_9RHOB</name>
<keyword evidence="2" id="KW-0813">Transport</keyword>
<dbReference type="RefSeq" id="WP_092500518.1">
    <property type="nucleotide sequence ID" value="NZ_FNFV01000004.1"/>
</dbReference>
<feature type="transmembrane region" description="Helical" evidence="6">
    <location>
        <begin position="367"/>
        <end position="390"/>
    </location>
</feature>
<evidence type="ECO:0000256" key="3">
    <source>
        <dbReference type="ARBA" id="ARBA00022692"/>
    </source>
</evidence>
<dbReference type="AlphaFoldDB" id="A0A1G9EH49"/>
<evidence type="ECO:0000256" key="6">
    <source>
        <dbReference type="SAM" id="Phobius"/>
    </source>
</evidence>
<dbReference type="Proteomes" id="UP000199328">
    <property type="component" value="Unassembled WGS sequence"/>
</dbReference>
<dbReference type="InterPro" id="IPR011701">
    <property type="entry name" value="MFS"/>
</dbReference>
<keyword evidence="9" id="KW-1185">Reference proteome</keyword>
<feature type="transmembrane region" description="Helical" evidence="6">
    <location>
        <begin position="162"/>
        <end position="187"/>
    </location>
</feature>
<evidence type="ECO:0000313" key="9">
    <source>
        <dbReference type="Proteomes" id="UP000199328"/>
    </source>
</evidence>